<sequence>MSHVKGVSPLPYTGHNSRLRATNEKFWKNRKKPSNSLPDPGIGLETVSSRTCDHSTNESEQKKEAFLSRENRPMTSPVLGEARGSVRLLLTKNHSVLTSAFRAGALP</sequence>
<gene>
    <name evidence="2" type="ORF">SFRICE_001110</name>
</gene>
<proteinExistence type="predicted"/>
<feature type="region of interest" description="Disordered" evidence="1">
    <location>
        <begin position="1"/>
        <end position="79"/>
    </location>
</feature>
<evidence type="ECO:0000313" key="2">
    <source>
        <dbReference type="EMBL" id="SOQ45853.1"/>
    </source>
</evidence>
<accession>A0A2H1VYG9</accession>
<protein>
    <submittedName>
        <fullName evidence="2">SFRICE_001110</fullName>
    </submittedName>
</protein>
<evidence type="ECO:0000256" key="1">
    <source>
        <dbReference type="SAM" id="MobiDB-lite"/>
    </source>
</evidence>
<feature type="compositionally biased region" description="Basic and acidic residues" evidence="1">
    <location>
        <begin position="51"/>
        <end position="72"/>
    </location>
</feature>
<reference evidence="2" key="1">
    <citation type="submission" date="2016-07" db="EMBL/GenBank/DDBJ databases">
        <authorList>
            <person name="Bretaudeau A."/>
        </authorList>
    </citation>
    <scope>NUCLEOTIDE SEQUENCE</scope>
    <source>
        <strain evidence="2">Rice</strain>
        <tissue evidence="2">Whole body</tissue>
    </source>
</reference>
<dbReference type="EMBL" id="ODYU01005213">
    <property type="protein sequence ID" value="SOQ45853.1"/>
    <property type="molecule type" value="Genomic_DNA"/>
</dbReference>
<name>A0A2H1VYG9_SPOFR</name>
<dbReference type="AlphaFoldDB" id="A0A2H1VYG9"/>
<organism evidence="2">
    <name type="scientific">Spodoptera frugiperda</name>
    <name type="common">Fall armyworm</name>
    <dbReference type="NCBI Taxonomy" id="7108"/>
    <lineage>
        <taxon>Eukaryota</taxon>
        <taxon>Metazoa</taxon>
        <taxon>Ecdysozoa</taxon>
        <taxon>Arthropoda</taxon>
        <taxon>Hexapoda</taxon>
        <taxon>Insecta</taxon>
        <taxon>Pterygota</taxon>
        <taxon>Neoptera</taxon>
        <taxon>Endopterygota</taxon>
        <taxon>Lepidoptera</taxon>
        <taxon>Glossata</taxon>
        <taxon>Ditrysia</taxon>
        <taxon>Noctuoidea</taxon>
        <taxon>Noctuidae</taxon>
        <taxon>Amphipyrinae</taxon>
        <taxon>Spodoptera</taxon>
    </lineage>
</organism>